<evidence type="ECO:0000313" key="2">
    <source>
        <dbReference type="Proteomes" id="UP000591131"/>
    </source>
</evidence>
<name>A0A7J6KTA5_PERCH</name>
<reference evidence="1 2" key="1">
    <citation type="submission" date="2020-04" db="EMBL/GenBank/DDBJ databases">
        <title>Perkinsus chesapeaki whole genome sequence.</title>
        <authorList>
            <person name="Bogema D.R."/>
        </authorList>
    </citation>
    <scope>NUCLEOTIDE SEQUENCE [LARGE SCALE GENOMIC DNA]</scope>
    <source>
        <strain evidence="1">ATCC PRA-425</strain>
    </source>
</reference>
<gene>
    <name evidence="1" type="ORF">FOL47_001078</name>
</gene>
<proteinExistence type="predicted"/>
<evidence type="ECO:0000313" key="1">
    <source>
        <dbReference type="EMBL" id="KAF4650535.1"/>
    </source>
</evidence>
<comment type="caution">
    <text evidence="1">The sequence shown here is derived from an EMBL/GenBank/DDBJ whole genome shotgun (WGS) entry which is preliminary data.</text>
</comment>
<protein>
    <submittedName>
        <fullName evidence="1">Uncharacterized protein</fullName>
    </submittedName>
</protein>
<sequence>MPAYEWEVVWKGKASTEADPFDDAIASINISFPVCKYGTSSSHLQRYRCAKHEKCELKYKVLIKGAEIEVHQTGRHSEEVRERVRQRHPPIVRKYIDREARKG</sequence>
<dbReference type="EMBL" id="JAAPAO010001236">
    <property type="protein sequence ID" value="KAF4650535.1"/>
    <property type="molecule type" value="Genomic_DNA"/>
</dbReference>
<feature type="non-terminal residue" evidence="1">
    <location>
        <position position="103"/>
    </location>
</feature>
<dbReference type="Proteomes" id="UP000591131">
    <property type="component" value="Unassembled WGS sequence"/>
</dbReference>
<dbReference type="AlphaFoldDB" id="A0A7J6KTA5"/>
<accession>A0A7J6KTA5</accession>
<keyword evidence="2" id="KW-1185">Reference proteome</keyword>
<organism evidence="1 2">
    <name type="scientific">Perkinsus chesapeaki</name>
    <name type="common">Clam parasite</name>
    <name type="synonym">Perkinsus andrewsi</name>
    <dbReference type="NCBI Taxonomy" id="330153"/>
    <lineage>
        <taxon>Eukaryota</taxon>
        <taxon>Sar</taxon>
        <taxon>Alveolata</taxon>
        <taxon>Perkinsozoa</taxon>
        <taxon>Perkinsea</taxon>
        <taxon>Perkinsida</taxon>
        <taxon>Perkinsidae</taxon>
        <taxon>Perkinsus</taxon>
    </lineage>
</organism>